<feature type="transmembrane region" description="Helical" evidence="2">
    <location>
        <begin position="40"/>
        <end position="64"/>
    </location>
</feature>
<evidence type="ECO:0000259" key="3">
    <source>
        <dbReference type="Pfam" id="PF02397"/>
    </source>
</evidence>
<proteinExistence type="inferred from homology"/>
<organism evidence="4 5">
    <name type="scientific">Candidatus Kaiserbacteria bacterium RIFCSPHIGHO2_01_FULL_53_29</name>
    <dbReference type="NCBI Taxonomy" id="1798480"/>
    <lineage>
        <taxon>Bacteria</taxon>
        <taxon>Candidatus Kaiseribacteriota</taxon>
    </lineage>
</organism>
<dbReference type="Pfam" id="PF13727">
    <property type="entry name" value="CoA_binding_3"/>
    <property type="match status" value="1"/>
</dbReference>
<feature type="transmembrane region" description="Helical" evidence="2">
    <location>
        <begin position="109"/>
        <end position="128"/>
    </location>
</feature>
<dbReference type="GO" id="GO:0089702">
    <property type="term" value="F:undecaprenyl-phosphate glucose phosphotransferase activity"/>
    <property type="evidence" value="ECO:0007669"/>
    <property type="project" value="TreeGrafter"/>
</dbReference>
<feature type="transmembrane region" description="Helical" evidence="2">
    <location>
        <begin position="12"/>
        <end position="34"/>
    </location>
</feature>
<feature type="transmembrane region" description="Helical" evidence="2">
    <location>
        <begin position="76"/>
        <end position="97"/>
    </location>
</feature>
<evidence type="ECO:0000313" key="5">
    <source>
        <dbReference type="Proteomes" id="UP000176863"/>
    </source>
</evidence>
<keyword evidence="2" id="KW-0472">Membrane</keyword>
<dbReference type="EMBL" id="MFKT01000018">
    <property type="protein sequence ID" value="OGG53072.1"/>
    <property type="molecule type" value="Genomic_DNA"/>
</dbReference>
<dbReference type="GO" id="GO:0009242">
    <property type="term" value="P:colanic acid biosynthetic process"/>
    <property type="evidence" value="ECO:0007669"/>
    <property type="project" value="TreeGrafter"/>
</dbReference>
<evidence type="ECO:0000256" key="1">
    <source>
        <dbReference type="ARBA" id="ARBA00006464"/>
    </source>
</evidence>
<dbReference type="InterPro" id="IPR003362">
    <property type="entry name" value="Bact_transf"/>
</dbReference>
<dbReference type="PANTHER" id="PTHR30576:SF21">
    <property type="entry name" value="UDP-GLUCOSE:UNDECAPRENYL-PHOSPHATE GLUCOSE-1-PHOSPHATE TRANSFERASE"/>
    <property type="match status" value="1"/>
</dbReference>
<keyword evidence="2" id="KW-0812">Transmembrane</keyword>
<feature type="transmembrane region" description="Helical" evidence="2">
    <location>
        <begin position="264"/>
        <end position="287"/>
    </location>
</feature>
<evidence type="ECO:0000313" key="4">
    <source>
        <dbReference type="EMBL" id="OGG53072.1"/>
    </source>
</evidence>
<protein>
    <recommendedName>
        <fullName evidence="3">Bacterial sugar transferase domain-containing protein</fullName>
    </recommendedName>
</protein>
<name>A0A1F6CW21_9BACT</name>
<dbReference type="Proteomes" id="UP000176863">
    <property type="component" value="Unassembled WGS sequence"/>
</dbReference>
<feature type="domain" description="Bacterial sugar transferase" evidence="3">
    <location>
        <begin position="261"/>
        <end position="446"/>
    </location>
</feature>
<evidence type="ECO:0000256" key="2">
    <source>
        <dbReference type="SAM" id="Phobius"/>
    </source>
</evidence>
<reference evidence="4 5" key="1">
    <citation type="journal article" date="2016" name="Nat. Commun.">
        <title>Thousands of microbial genomes shed light on interconnected biogeochemical processes in an aquifer system.</title>
        <authorList>
            <person name="Anantharaman K."/>
            <person name="Brown C.T."/>
            <person name="Hug L.A."/>
            <person name="Sharon I."/>
            <person name="Castelle C.J."/>
            <person name="Probst A.J."/>
            <person name="Thomas B.C."/>
            <person name="Singh A."/>
            <person name="Wilkins M.J."/>
            <person name="Karaoz U."/>
            <person name="Brodie E.L."/>
            <person name="Williams K.H."/>
            <person name="Hubbard S.S."/>
            <person name="Banfield J.F."/>
        </authorList>
    </citation>
    <scope>NUCLEOTIDE SEQUENCE [LARGE SCALE GENOMIC DNA]</scope>
</reference>
<dbReference type="STRING" id="1798480.A2851_03060"/>
<sequence>MTLVPKREYAVLLGGDILVFIISLWVTLALRYFMPPSMGIFQLHLVPFTFLFAVWATVFFLAGLYGRHTRLFRSRLAGTILYTQIINVMIAALFFFFLPSFGLAPKTILFLYLVVSFVLIFLWRVGLYPHLRSRRRLMGVLIASGPDARALAQEVASDARYPFAFEYVIDTAQAPSHEVIQQACRVAEEDNVTFLVVDLSDKAVSAALPIIYDAAFHKRRFALLDAAELYEEVFDREPLSFISYEWVLASASASRAYDAVKRGIDIVCALMGAIISLLLYPFIMLAIKLDDGGAIFIAQARVGRFQKPIRIIKFRSMSGNDEGDYGEHGKTRLHVTRVGKWLRLLRFDELPQLWNVVRGDLSLVGPRPELPKLAAEYNARIPYYNARYLVAPGLTGWAQVRHDRDPHHGADIAETKTKLAYDLFYLAHRSLLLDLFIMLQTVRIILTARGS</sequence>
<gene>
    <name evidence="4" type="ORF">A2851_03060</name>
</gene>
<dbReference type="Pfam" id="PF02397">
    <property type="entry name" value="Bac_transf"/>
    <property type="match status" value="1"/>
</dbReference>
<comment type="similarity">
    <text evidence="1">Belongs to the bacterial sugar transferase family.</text>
</comment>
<comment type="caution">
    <text evidence="4">The sequence shown here is derived from an EMBL/GenBank/DDBJ whole genome shotgun (WGS) entry which is preliminary data.</text>
</comment>
<accession>A0A1F6CW21</accession>
<keyword evidence="2" id="KW-1133">Transmembrane helix</keyword>
<dbReference type="AlphaFoldDB" id="A0A1F6CW21"/>
<dbReference type="PANTHER" id="PTHR30576">
    <property type="entry name" value="COLANIC BIOSYNTHESIS UDP-GLUCOSE LIPID CARRIER TRANSFERASE"/>
    <property type="match status" value="1"/>
</dbReference>